<organism evidence="2 3">
    <name type="scientific">Silvimonas amylolytica</name>
    <dbReference type="NCBI Taxonomy" id="449663"/>
    <lineage>
        <taxon>Bacteria</taxon>
        <taxon>Pseudomonadati</taxon>
        <taxon>Pseudomonadota</taxon>
        <taxon>Betaproteobacteria</taxon>
        <taxon>Neisseriales</taxon>
        <taxon>Chitinibacteraceae</taxon>
        <taxon>Silvimonas</taxon>
    </lineage>
</organism>
<protein>
    <submittedName>
        <fullName evidence="2">Respiratory nitrate reductase subunit</fullName>
    </submittedName>
</protein>
<dbReference type="PANTHER" id="PTHR43680">
    <property type="entry name" value="NITRATE REDUCTASE MOLYBDENUM COFACTOR ASSEMBLY CHAPERONE"/>
    <property type="match status" value="1"/>
</dbReference>
<dbReference type="Proteomes" id="UP000621859">
    <property type="component" value="Unassembled WGS sequence"/>
</dbReference>
<keyword evidence="3" id="KW-1185">Reference proteome</keyword>
<dbReference type="EMBL" id="BMLY01000001">
    <property type="protein sequence ID" value="GGP25266.1"/>
    <property type="molecule type" value="Genomic_DNA"/>
</dbReference>
<reference evidence="3" key="1">
    <citation type="journal article" date="2019" name="Int. J. Syst. Evol. Microbiol.">
        <title>The Global Catalogue of Microorganisms (GCM) 10K type strain sequencing project: providing services to taxonomists for standard genome sequencing and annotation.</title>
        <authorList>
            <consortium name="The Broad Institute Genomics Platform"/>
            <consortium name="The Broad Institute Genome Sequencing Center for Infectious Disease"/>
            <person name="Wu L."/>
            <person name="Ma J."/>
        </authorList>
    </citation>
    <scope>NUCLEOTIDE SEQUENCE [LARGE SCALE GENOMIC DNA]</scope>
    <source>
        <strain evidence="3">CGMCC 1.8860</strain>
    </source>
</reference>
<proteinExistence type="predicted"/>
<dbReference type="InterPro" id="IPR020945">
    <property type="entry name" value="DMSO/NO3_reduct_chaperone"/>
</dbReference>
<dbReference type="SUPFAM" id="SSF89155">
    <property type="entry name" value="TorD-like"/>
    <property type="match status" value="1"/>
</dbReference>
<evidence type="ECO:0000313" key="2">
    <source>
        <dbReference type="EMBL" id="GGP25266.1"/>
    </source>
</evidence>
<dbReference type="PANTHER" id="PTHR43680:SF2">
    <property type="entry name" value="NITRATE REDUCTASE MOLYBDENUM COFACTOR ASSEMBLY CHAPERONE NARJ"/>
    <property type="match status" value="1"/>
</dbReference>
<accession>A0ABQ2PJ58</accession>
<keyword evidence="1" id="KW-0534">Nitrate assimilation</keyword>
<evidence type="ECO:0000313" key="3">
    <source>
        <dbReference type="Proteomes" id="UP000621859"/>
    </source>
</evidence>
<gene>
    <name evidence="2" type="primary">narJ</name>
    <name evidence="2" type="ORF">GCM10010971_10850</name>
</gene>
<dbReference type="InterPro" id="IPR003765">
    <property type="entry name" value="NO3_reductase_chaperone_NarJ"/>
</dbReference>
<name>A0ABQ2PJ58_9NEIS</name>
<dbReference type="Pfam" id="PF02613">
    <property type="entry name" value="Nitrate_red_del"/>
    <property type="match status" value="1"/>
</dbReference>
<dbReference type="InterPro" id="IPR036411">
    <property type="entry name" value="TorD-like_sf"/>
</dbReference>
<dbReference type="Gene3D" id="1.10.3480.10">
    <property type="entry name" value="TorD-like"/>
    <property type="match status" value="1"/>
</dbReference>
<dbReference type="NCBIfam" id="TIGR00684">
    <property type="entry name" value="narJ"/>
    <property type="match status" value="1"/>
</dbReference>
<sequence length="232" mass="25614">MTTDTGSHALPLRALAALLSYPTREMVAAVAEIHNVLMASRLLAQAQKEQLMPLCTRLATSDQLDLEETWVSLFDRGRRTSLHLFEHLHGESRDRGSAMVDLLQTYETAGLYLKDGELPDYLPALLEFCSCVDAKTAQTFIADCAHLLRPVGETLLGKGSDYAAIFEAILQLGRQGGLDWTNATPPEPEDIDKEWQEEPAFGHQSKRCGNEPVTQTIQFMSQPALRRSGASS</sequence>
<evidence type="ECO:0000256" key="1">
    <source>
        <dbReference type="ARBA" id="ARBA00023063"/>
    </source>
</evidence>
<dbReference type="RefSeq" id="WP_229678764.1">
    <property type="nucleotide sequence ID" value="NZ_BMLY01000001.1"/>
</dbReference>
<comment type="caution">
    <text evidence="2">The sequence shown here is derived from an EMBL/GenBank/DDBJ whole genome shotgun (WGS) entry which is preliminary data.</text>
</comment>